<dbReference type="GO" id="GO:0005524">
    <property type="term" value="F:ATP binding"/>
    <property type="evidence" value="ECO:0007669"/>
    <property type="project" value="UniProtKB-KW"/>
</dbReference>
<dbReference type="Proteomes" id="UP000000441">
    <property type="component" value="Chromosome"/>
</dbReference>
<dbReference type="InterPro" id="IPR032524">
    <property type="entry name" value="ABC_tran_C"/>
</dbReference>
<name>B9IYU5_BACCQ</name>
<feature type="domain" description="ABC transporter" evidence="4">
    <location>
        <begin position="99"/>
        <end position="318"/>
    </location>
</feature>
<keyword evidence="2 5" id="KW-0067">ATP-binding</keyword>
<reference evidence="5 6" key="1">
    <citation type="journal article" date="2009" name="J. Bacteriol.">
        <title>Complete genome sequence of the extremophilic Bacillus cereus strain Q1 with industrial applications.</title>
        <authorList>
            <person name="Xiong Z."/>
            <person name="Jiang Y."/>
            <person name="Qi D."/>
            <person name="Lu H."/>
            <person name="Yang F."/>
            <person name="Yang J."/>
            <person name="Chen L."/>
            <person name="Sun L."/>
            <person name="Xu X."/>
            <person name="Xue Y."/>
            <person name="Zhu Y."/>
            <person name="Jin Q."/>
        </authorList>
    </citation>
    <scope>NUCLEOTIDE SEQUENCE [LARGE SCALE GENOMIC DNA]</scope>
    <source>
        <strain evidence="5 6">Q1</strain>
    </source>
</reference>
<dbReference type="InterPro" id="IPR003593">
    <property type="entry name" value="AAA+_ATPase"/>
</dbReference>
<dbReference type="PANTHER" id="PTHR42855:SF1">
    <property type="entry name" value="ABC TRANSPORTER DOMAIN-CONTAINING PROTEIN"/>
    <property type="match status" value="1"/>
</dbReference>
<dbReference type="InterPro" id="IPR037118">
    <property type="entry name" value="Val-tRNA_synth_C_sf"/>
</dbReference>
<gene>
    <name evidence="5" type="ordered locus">BCQ_2136</name>
</gene>
<dbReference type="Pfam" id="PF12848">
    <property type="entry name" value="ABC_tran_Xtn"/>
    <property type="match status" value="1"/>
</dbReference>
<dbReference type="CDD" id="cd03221">
    <property type="entry name" value="ABCF_EF-3"/>
    <property type="match status" value="1"/>
</dbReference>
<sequence length="411" mass="47036">MTNRIFELDNGKLYSYEGNYSTFLEAKALREEQELAQESKRQNLYRRELAWIRRGAKARSTKQKARIQRFEELKGQEGPAAKQSVDIALSGSRLGKKVLELKDVTKKFGDKTVLNNFNHIVKPGDRIGIIGANGSGKSSLLNMLAGKISPDSGEIEVGQTVKIAYYTQENEEMNLNQRMIEYIKEIAEVIHTTDGKVIGASQMLERFLFPPHSHGTPLGKLSGGERRRLYLLRILMGEPNVLLLDEPTNDLDTQTLTVLEDYLEDFPGVVLTVSHDRYFLDKVVDELFIFTGEGEVREFLGSYTDYLEMEKTRELIEKAEVQKEKKVVEEAPKQQRKRKLSYNEQREWETIEDTIAELEEKLESIGEELANVGSDFTKAQELSEAQQKTEEELEKTMERWSELSDIVEGLK</sequence>
<accession>B9IYU5</accession>
<dbReference type="PROSITE" id="PS50893">
    <property type="entry name" value="ABC_TRANSPORTER_2"/>
    <property type="match status" value="1"/>
</dbReference>
<proteinExistence type="predicted"/>
<evidence type="ECO:0000259" key="4">
    <source>
        <dbReference type="PROSITE" id="PS50893"/>
    </source>
</evidence>
<dbReference type="FunFam" id="3.40.50.300:FF:000309">
    <property type="entry name" value="ABC transporter ATP-binding protein"/>
    <property type="match status" value="1"/>
</dbReference>
<evidence type="ECO:0000256" key="2">
    <source>
        <dbReference type="ARBA" id="ARBA00022840"/>
    </source>
</evidence>
<dbReference type="GO" id="GO:0016887">
    <property type="term" value="F:ATP hydrolysis activity"/>
    <property type="evidence" value="ECO:0007669"/>
    <property type="project" value="InterPro"/>
</dbReference>
<protein>
    <submittedName>
        <fullName evidence="5">ABC transporter, ATP-binding protein</fullName>
    </submittedName>
</protein>
<dbReference type="AlphaFoldDB" id="B9IYU5"/>
<dbReference type="PANTHER" id="PTHR42855">
    <property type="entry name" value="ABC TRANSPORTER ATP-BINDING SUBUNIT"/>
    <property type="match status" value="1"/>
</dbReference>
<evidence type="ECO:0000256" key="1">
    <source>
        <dbReference type="ARBA" id="ARBA00022741"/>
    </source>
</evidence>
<evidence type="ECO:0000313" key="5">
    <source>
        <dbReference type="EMBL" id="ACM12564.1"/>
    </source>
</evidence>
<dbReference type="InterPro" id="IPR051309">
    <property type="entry name" value="ABCF_ATPase"/>
</dbReference>
<organism evidence="5 6">
    <name type="scientific">Bacillus cereus (strain Q1)</name>
    <dbReference type="NCBI Taxonomy" id="361100"/>
    <lineage>
        <taxon>Bacteria</taxon>
        <taxon>Bacillati</taxon>
        <taxon>Bacillota</taxon>
        <taxon>Bacilli</taxon>
        <taxon>Bacillales</taxon>
        <taxon>Bacillaceae</taxon>
        <taxon>Bacillus</taxon>
        <taxon>Bacillus cereus group</taxon>
    </lineage>
</organism>
<evidence type="ECO:0000313" key="6">
    <source>
        <dbReference type="Proteomes" id="UP000000441"/>
    </source>
</evidence>
<dbReference type="KEGG" id="bcq:BCQ_2136"/>
<feature type="compositionally biased region" description="Basic and acidic residues" evidence="3">
    <location>
        <begin position="387"/>
        <end position="399"/>
    </location>
</feature>
<dbReference type="Gene3D" id="1.10.287.380">
    <property type="entry name" value="Valyl-tRNA synthetase, C-terminal domain"/>
    <property type="match status" value="1"/>
</dbReference>
<dbReference type="InterPro" id="IPR027417">
    <property type="entry name" value="P-loop_NTPase"/>
</dbReference>
<dbReference type="InterPro" id="IPR032781">
    <property type="entry name" value="ABC_tran_Xtn"/>
</dbReference>
<dbReference type="SUPFAM" id="SSF52540">
    <property type="entry name" value="P-loop containing nucleoside triphosphate hydrolases"/>
    <property type="match status" value="1"/>
</dbReference>
<dbReference type="Gene3D" id="3.40.50.300">
    <property type="entry name" value="P-loop containing nucleotide triphosphate hydrolases"/>
    <property type="match status" value="2"/>
</dbReference>
<keyword evidence="1" id="KW-0547">Nucleotide-binding</keyword>
<dbReference type="InterPro" id="IPR003439">
    <property type="entry name" value="ABC_transporter-like_ATP-bd"/>
</dbReference>
<dbReference type="EMBL" id="CP000227">
    <property type="protein sequence ID" value="ACM12564.1"/>
    <property type="molecule type" value="Genomic_DNA"/>
</dbReference>
<dbReference type="GO" id="GO:0003677">
    <property type="term" value="F:DNA binding"/>
    <property type="evidence" value="ECO:0007669"/>
    <property type="project" value="InterPro"/>
</dbReference>
<feature type="region of interest" description="Disordered" evidence="3">
    <location>
        <begin position="380"/>
        <end position="399"/>
    </location>
</feature>
<dbReference type="HOGENOM" id="CLU_000604_36_2_9"/>
<evidence type="ECO:0000256" key="3">
    <source>
        <dbReference type="SAM" id="MobiDB-lite"/>
    </source>
</evidence>
<dbReference type="Pfam" id="PF00005">
    <property type="entry name" value="ABC_tran"/>
    <property type="match status" value="1"/>
</dbReference>
<dbReference type="Pfam" id="PF16326">
    <property type="entry name" value="ABC_tran_CTD"/>
    <property type="match status" value="1"/>
</dbReference>
<dbReference type="FunFam" id="1.10.287.380:FF:000005">
    <property type="entry name" value="ABC transporter ATP-binding protein uup"/>
    <property type="match status" value="1"/>
</dbReference>
<dbReference type="SMART" id="SM00382">
    <property type="entry name" value="AAA"/>
    <property type="match status" value="1"/>
</dbReference>